<dbReference type="InterPro" id="IPR016166">
    <property type="entry name" value="FAD-bd_PCMH"/>
</dbReference>
<protein>
    <recommendedName>
        <fullName evidence="1">FAD-binding PCMH-type domain-containing protein</fullName>
    </recommendedName>
</protein>
<proteinExistence type="predicted"/>
<feature type="domain" description="FAD-binding PCMH-type" evidence="1">
    <location>
        <begin position="25"/>
        <end position="120"/>
    </location>
</feature>
<dbReference type="Pfam" id="PF01565">
    <property type="entry name" value="FAD_binding_4"/>
    <property type="match status" value="1"/>
</dbReference>
<dbReference type="EMBL" id="UINC01008735">
    <property type="protein sequence ID" value="SVA39277.1"/>
    <property type="molecule type" value="Genomic_DNA"/>
</dbReference>
<dbReference type="SUPFAM" id="SSF56176">
    <property type="entry name" value="FAD-binding/transporter-associated domain-like"/>
    <property type="match status" value="1"/>
</dbReference>
<dbReference type="AlphaFoldDB" id="A0A381VHZ2"/>
<dbReference type="InterPro" id="IPR036318">
    <property type="entry name" value="FAD-bd_PCMH-like_sf"/>
</dbReference>
<gene>
    <name evidence="2" type="ORF">METZ01_LOCUS92131</name>
</gene>
<dbReference type="PANTHER" id="PTHR11748">
    <property type="entry name" value="D-LACTATE DEHYDROGENASE"/>
    <property type="match status" value="1"/>
</dbReference>
<evidence type="ECO:0000313" key="2">
    <source>
        <dbReference type="EMBL" id="SVA39277.1"/>
    </source>
</evidence>
<reference evidence="2" key="1">
    <citation type="submission" date="2018-05" db="EMBL/GenBank/DDBJ databases">
        <authorList>
            <person name="Lanie J.A."/>
            <person name="Ng W.-L."/>
            <person name="Kazmierczak K.M."/>
            <person name="Andrzejewski T.M."/>
            <person name="Davidsen T.M."/>
            <person name="Wayne K.J."/>
            <person name="Tettelin H."/>
            <person name="Glass J.I."/>
            <person name="Rusch D."/>
            <person name="Podicherti R."/>
            <person name="Tsui H.-C.T."/>
            <person name="Winkler M.E."/>
        </authorList>
    </citation>
    <scope>NUCLEOTIDE SEQUENCE</scope>
</reference>
<sequence>MARLSGELQAGQVIESSRAEDWVICGRVPQAVAFPENEDDVEKLLVIANEEGWHCIPCGNGSWLRGGGQPQAVDLVLSLKRMDQLLAHEPDDLFFEAQAGVRMAELQGGVSKHGQWLPLD</sequence>
<name>A0A381VHZ2_9ZZZZ</name>
<dbReference type="Gene3D" id="3.30.465.10">
    <property type="match status" value="1"/>
</dbReference>
<accession>A0A381VHZ2</accession>
<dbReference type="PANTHER" id="PTHR11748:SF103">
    <property type="entry name" value="GLYCOLATE OXIDASE SUBUNIT GLCE"/>
    <property type="match status" value="1"/>
</dbReference>
<evidence type="ECO:0000259" key="1">
    <source>
        <dbReference type="PROSITE" id="PS51387"/>
    </source>
</evidence>
<organism evidence="2">
    <name type="scientific">marine metagenome</name>
    <dbReference type="NCBI Taxonomy" id="408172"/>
    <lineage>
        <taxon>unclassified sequences</taxon>
        <taxon>metagenomes</taxon>
        <taxon>ecological metagenomes</taxon>
    </lineage>
</organism>
<dbReference type="InterPro" id="IPR016169">
    <property type="entry name" value="FAD-bd_PCMH_sub2"/>
</dbReference>
<dbReference type="GO" id="GO:0071949">
    <property type="term" value="F:FAD binding"/>
    <property type="evidence" value="ECO:0007669"/>
    <property type="project" value="InterPro"/>
</dbReference>
<dbReference type="PROSITE" id="PS51387">
    <property type="entry name" value="FAD_PCMH"/>
    <property type="match status" value="1"/>
</dbReference>
<feature type="non-terminal residue" evidence="2">
    <location>
        <position position="120"/>
    </location>
</feature>
<dbReference type="InterPro" id="IPR006094">
    <property type="entry name" value="Oxid_FAD_bind_N"/>
</dbReference>